<organism evidence="1 2">
    <name type="scientific">[Curtobacterium] plantarum</name>
    <dbReference type="NCBI Taxonomy" id="221276"/>
    <lineage>
        <taxon>Bacteria</taxon>
        <taxon>Pseudomonadati</taxon>
        <taxon>Pseudomonadota</taxon>
        <taxon>Gammaproteobacteria</taxon>
        <taxon>Enterobacterales</taxon>
        <taxon>Erwiniaceae</taxon>
        <taxon>Pantoea</taxon>
    </lineage>
</organism>
<dbReference type="RefSeq" id="WP_164973029.1">
    <property type="nucleotide sequence ID" value="NZ_JAUSSJ010000002.1"/>
</dbReference>
<proteinExistence type="predicted"/>
<name>A0ABT9TB27_9GAMM</name>
<protein>
    <submittedName>
        <fullName evidence="1">NAD(P)-dependent dehydrogenase (Short-subunit alcohol dehydrogenase family)</fullName>
    </submittedName>
</protein>
<comment type="caution">
    <text evidence="1">The sequence shown here is derived from an EMBL/GenBank/DDBJ whole genome shotgun (WGS) entry which is preliminary data.</text>
</comment>
<gene>
    <name evidence="1" type="ORF">J2X94_002153</name>
</gene>
<dbReference type="EMBL" id="JAUSSJ010000002">
    <property type="protein sequence ID" value="MDQ0019999.1"/>
    <property type="molecule type" value="Genomic_DNA"/>
</dbReference>
<dbReference type="InterPro" id="IPR036291">
    <property type="entry name" value="NAD(P)-bd_dom_sf"/>
</dbReference>
<keyword evidence="2" id="KW-1185">Reference proteome</keyword>
<dbReference type="Proteomes" id="UP001244623">
    <property type="component" value="Unassembled WGS sequence"/>
</dbReference>
<sequence length="49" mass="5039">MIISQLIGAATALELARHGLNIVAAVVDQNGLDKLVRQIVGVATPSTLS</sequence>
<accession>A0ABT9TB27</accession>
<evidence type="ECO:0000313" key="1">
    <source>
        <dbReference type="EMBL" id="MDQ0019999.1"/>
    </source>
</evidence>
<evidence type="ECO:0000313" key="2">
    <source>
        <dbReference type="Proteomes" id="UP001244623"/>
    </source>
</evidence>
<dbReference type="SUPFAM" id="SSF51735">
    <property type="entry name" value="NAD(P)-binding Rossmann-fold domains"/>
    <property type="match status" value="1"/>
</dbReference>
<reference evidence="1 2" key="1">
    <citation type="submission" date="2023-07" db="EMBL/GenBank/DDBJ databases">
        <title>Sorghum-associated microbial communities from plants grown in Nebraska, USA.</title>
        <authorList>
            <person name="Schachtman D."/>
        </authorList>
    </citation>
    <scope>NUCLEOTIDE SEQUENCE [LARGE SCALE GENOMIC DNA]</scope>
    <source>
        <strain evidence="1 2">CC49</strain>
    </source>
</reference>